<dbReference type="RefSeq" id="WP_027638829.1">
    <property type="nucleotide sequence ID" value="NZ_BAAACD010000010.1"/>
</dbReference>
<gene>
    <name evidence="1" type="ORF">DBY38_06060</name>
</gene>
<accession>A0A316M8D1</accession>
<evidence type="ECO:0000313" key="2">
    <source>
        <dbReference type="Proteomes" id="UP000246114"/>
    </source>
</evidence>
<dbReference type="GeneID" id="90543409"/>
<reference evidence="1 2" key="1">
    <citation type="submission" date="2018-03" db="EMBL/GenBank/DDBJ databases">
        <title>The uncultured portion of the human microbiome is neutrally assembled.</title>
        <authorList>
            <person name="Jeraldo P."/>
            <person name="Boardman L."/>
            <person name="White B.A."/>
            <person name="Nelson H."/>
            <person name="Goldenfeld N."/>
            <person name="Chia N."/>
        </authorList>
    </citation>
    <scope>NUCLEOTIDE SEQUENCE [LARGE SCALE GENOMIC DNA]</scope>
    <source>
        <strain evidence="1">CIM:MAG 903</strain>
    </source>
</reference>
<protein>
    <submittedName>
        <fullName evidence="1">Uncharacterized protein</fullName>
    </submittedName>
</protein>
<dbReference type="EMBL" id="QAMZ01000029">
    <property type="protein sequence ID" value="PWL53958.1"/>
    <property type="molecule type" value="Genomic_DNA"/>
</dbReference>
<organism evidence="1 2">
    <name type="scientific">Clostridium cadaveris</name>
    <dbReference type="NCBI Taxonomy" id="1529"/>
    <lineage>
        <taxon>Bacteria</taxon>
        <taxon>Bacillati</taxon>
        <taxon>Bacillota</taxon>
        <taxon>Clostridia</taxon>
        <taxon>Eubacteriales</taxon>
        <taxon>Clostridiaceae</taxon>
        <taxon>Clostridium</taxon>
    </lineage>
</organism>
<comment type="caution">
    <text evidence="1">The sequence shown here is derived from an EMBL/GenBank/DDBJ whole genome shotgun (WGS) entry which is preliminary data.</text>
</comment>
<evidence type="ECO:0000313" key="1">
    <source>
        <dbReference type="EMBL" id="PWL53958.1"/>
    </source>
</evidence>
<name>A0A316M8D1_9CLOT</name>
<sequence>MSTDKIFLLNAVLFFIIYAMRYKDELFKRLIIFAIGSAIAYLIMHLLIFKKDYFNIYTLSSSILLFIALDWIYYLVFVDKKK</sequence>
<dbReference type="AlphaFoldDB" id="A0A316M8D1"/>
<dbReference type="Proteomes" id="UP000246114">
    <property type="component" value="Unassembled WGS sequence"/>
</dbReference>
<proteinExistence type="predicted"/>